<keyword evidence="1" id="KW-1133">Transmembrane helix</keyword>
<evidence type="ECO:0000313" key="2">
    <source>
        <dbReference type="EMBL" id="MFD0872180.1"/>
    </source>
</evidence>
<keyword evidence="1" id="KW-0472">Membrane</keyword>
<dbReference type="EMBL" id="JBHTIU010000103">
    <property type="protein sequence ID" value="MFD0872180.1"/>
    <property type="molecule type" value="Genomic_DNA"/>
</dbReference>
<comment type="caution">
    <text evidence="2">The sequence shown here is derived from an EMBL/GenBank/DDBJ whole genome shotgun (WGS) entry which is preliminary data.</text>
</comment>
<reference evidence="3" key="1">
    <citation type="journal article" date="2019" name="Int. J. Syst. Evol. Microbiol.">
        <title>The Global Catalogue of Microorganisms (GCM) 10K type strain sequencing project: providing services to taxonomists for standard genome sequencing and annotation.</title>
        <authorList>
            <consortium name="The Broad Institute Genomics Platform"/>
            <consortium name="The Broad Institute Genome Sequencing Center for Infectious Disease"/>
            <person name="Wu L."/>
            <person name="Ma J."/>
        </authorList>
    </citation>
    <scope>NUCLEOTIDE SEQUENCE [LARGE SCALE GENOMIC DNA]</scope>
    <source>
        <strain evidence="3">CCUG 57263</strain>
    </source>
</reference>
<dbReference type="Proteomes" id="UP001597120">
    <property type="component" value="Unassembled WGS sequence"/>
</dbReference>
<name>A0ABW3DJ40_9BACL</name>
<evidence type="ECO:0000313" key="3">
    <source>
        <dbReference type="Proteomes" id="UP001597120"/>
    </source>
</evidence>
<evidence type="ECO:0000256" key="1">
    <source>
        <dbReference type="SAM" id="Phobius"/>
    </source>
</evidence>
<sequence>MSGRERDLISPLSRSVNVYFIAGIGTWFSGNMFAPAMQLLADKFREGGCSRIHSTAFYPYGTMDHLPRSRIRITMLRQAIQVICDMYRRPDRSPAIVGLTRDIRKDYGRSGEGDIVLVGHSGGGIAAYGAARLLSGQGYSVPHVVQVGSPECHIVPEWRERVYRLRQPGWKDWATWWRLSLFSHPLRRDTVSIEKGHPYYFCPDTKDKDGVSNLSKVIDKIWEGLRYEAEQEFQSELEPNV</sequence>
<protein>
    <recommendedName>
        <fullName evidence="4">Alpha/beta hydrolase</fullName>
    </recommendedName>
</protein>
<feature type="transmembrane region" description="Helical" evidence="1">
    <location>
        <begin position="20"/>
        <end position="41"/>
    </location>
</feature>
<evidence type="ECO:0008006" key="4">
    <source>
        <dbReference type="Google" id="ProtNLM"/>
    </source>
</evidence>
<organism evidence="2 3">
    <name type="scientific">Paenibacillus residui</name>
    <dbReference type="NCBI Taxonomy" id="629724"/>
    <lineage>
        <taxon>Bacteria</taxon>
        <taxon>Bacillati</taxon>
        <taxon>Bacillota</taxon>
        <taxon>Bacilli</taxon>
        <taxon>Bacillales</taxon>
        <taxon>Paenibacillaceae</taxon>
        <taxon>Paenibacillus</taxon>
    </lineage>
</organism>
<keyword evidence="1" id="KW-0812">Transmembrane</keyword>
<accession>A0ABW3DJ40</accession>
<dbReference type="InterPro" id="IPR029058">
    <property type="entry name" value="AB_hydrolase_fold"/>
</dbReference>
<gene>
    <name evidence="2" type="ORF">ACFQ03_23965</name>
</gene>
<dbReference type="Gene3D" id="3.40.50.1820">
    <property type="entry name" value="alpha/beta hydrolase"/>
    <property type="match status" value="1"/>
</dbReference>
<dbReference type="SUPFAM" id="SSF53474">
    <property type="entry name" value="alpha/beta-Hydrolases"/>
    <property type="match status" value="1"/>
</dbReference>
<dbReference type="RefSeq" id="WP_379291460.1">
    <property type="nucleotide sequence ID" value="NZ_JBHTIU010000103.1"/>
</dbReference>
<keyword evidence="3" id="KW-1185">Reference proteome</keyword>
<proteinExistence type="predicted"/>